<dbReference type="FunFam" id="3.30.540.10:FF:000012">
    <property type="entry name" value="Blast:Putative inositol monophosphatase 3"/>
    <property type="match status" value="1"/>
</dbReference>
<keyword evidence="8 14" id="KW-0479">Metal-binding</keyword>
<feature type="binding site" evidence="14">
    <location>
        <position position="38"/>
    </location>
    <ligand>
        <name>Mg(2+)</name>
        <dbReference type="ChEBI" id="CHEBI:18420"/>
        <label>1</label>
        <note>catalytic</note>
    </ligand>
</feature>
<comment type="pathway">
    <text evidence="4">Polyol metabolism; myo-inositol biosynthesis; myo-inositol from D-glucose 6-phosphate: step 2/2.</text>
</comment>
<keyword evidence="12" id="KW-0472">Membrane</keyword>
<evidence type="ECO:0000256" key="11">
    <source>
        <dbReference type="ARBA" id="ARBA00022989"/>
    </source>
</evidence>
<evidence type="ECO:0000256" key="5">
    <source>
        <dbReference type="ARBA" id="ARBA00009759"/>
    </source>
</evidence>
<evidence type="ECO:0000256" key="12">
    <source>
        <dbReference type="ARBA" id="ARBA00023136"/>
    </source>
</evidence>
<evidence type="ECO:0000256" key="2">
    <source>
        <dbReference type="ARBA" id="ARBA00001946"/>
    </source>
</evidence>
<evidence type="ECO:0000256" key="3">
    <source>
        <dbReference type="ARBA" id="ARBA00004167"/>
    </source>
</evidence>
<protein>
    <recommendedName>
        <fullName evidence="6">inositol-phosphate phosphatase</fullName>
        <ecNumber evidence="6">3.1.3.25</ecNumber>
    </recommendedName>
    <alternativeName>
        <fullName evidence="13">Myo-inositol monophosphatase A3</fullName>
    </alternativeName>
</protein>
<accession>A0AAV2SMS3</accession>
<dbReference type="GO" id="GO:0005737">
    <property type="term" value="C:cytoplasm"/>
    <property type="evidence" value="ECO:0007669"/>
    <property type="project" value="UniProtKB-ARBA"/>
</dbReference>
<dbReference type="GO" id="GO:0008254">
    <property type="term" value="F:3'-nucleotidase activity"/>
    <property type="evidence" value="ECO:0007669"/>
    <property type="project" value="TreeGrafter"/>
</dbReference>
<keyword evidence="9" id="KW-0378">Hydrolase</keyword>
<evidence type="ECO:0000313" key="15">
    <source>
        <dbReference type="EMBL" id="CAL4209031.1"/>
    </source>
</evidence>
<dbReference type="GO" id="GO:0052834">
    <property type="term" value="F:inositol monophosphate phosphatase activity"/>
    <property type="evidence" value="ECO:0007669"/>
    <property type="project" value="UniProtKB-EC"/>
</dbReference>
<gene>
    <name evidence="15" type="ORF">MNOR_LOCUS38201</name>
</gene>
<keyword evidence="10 14" id="KW-0460">Magnesium</keyword>
<feature type="binding site" evidence="14">
    <location>
        <position position="78"/>
    </location>
    <ligand>
        <name>Mg(2+)</name>
        <dbReference type="ChEBI" id="CHEBI:18420"/>
        <label>1</label>
        <note>catalytic</note>
    </ligand>
</feature>
<dbReference type="GO" id="GO:0046872">
    <property type="term" value="F:metal ion binding"/>
    <property type="evidence" value="ECO:0007669"/>
    <property type="project" value="UniProtKB-KW"/>
</dbReference>
<dbReference type="InterPro" id="IPR050725">
    <property type="entry name" value="CysQ/Inositol_MonoPase"/>
</dbReference>
<evidence type="ECO:0000313" key="16">
    <source>
        <dbReference type="Proteomes" id="UP001497623"/>
    </source>
</evidence>
<evidence type="ECO:0000256" key="6">
    <source>
        <dbReference type="ARBA" id="ARBA00013106"/>
    </source>
</evidence>
<dbReference type="EMBL" id="CAXKWB010084365">
    <property type="protein sequence ID" value="CAL4209031.1"/>
    <property type="molecule type" value="Genomic_DNA"/>
</dbReference>
<evidence type="ECO:0000256" key="1">
    <source>
        <dbReference type="ARBA" id="ARBA00001033"/>
    </source>
</evidence>
<dbReference type="SUPFAM" id="SSF56655">
    <property type="entry name" value="Carbohydrate phosphatase"/>
    <property type="match status" value="1"/>
</dbReference>
<evidence type="ECO:0000256" key="7">
    <source>
        <dbReference type="ARBA" id="ARBA00022692"/>
    </source>
</evidence>
<dbReference type="GO" id="GO:0012505">
    <property type="term" value="C:endomembrane system"/>
    <property type="evidence" value="ECO:0007669"/>
    <property type="project" value="TreeGrafter"/>
</dbReference>
<reference evidence="15 16" key="1">
    <citation type="submission" date="2024-05" db="EMBL/GenBank/DDBJ databases">
        <authorList>
            <person name="Wallberg A."/>
        </authorList>
    </citation>
    <scope>NUCLEOTIDE SEQUENCE [LARGE SCALE GENOMIC DNA]</scope>
</reference>
<dbReference type="GO" id="GO:0016020">
    <property type="term" value="C:membrane"/>
    <property type="evidence" value="ECO:0007669"/>
    <property type="project" value="UniProtKB-SubCell"/>
</dbReference>
<dbReference type="Proteomes" id="UP001497623">
    <property type="component" value="Unassembled WGS sequence"/>
</dbReference>
<comment type="subcellular location">
    <subcellularLocation>
        <location evidence="3">Membrane</location>
        <topology evidence="3">Single-pass membrane protein</topology>
    </subcellularLocation>
</comment>
<organism evidence="15 16">
    <name type="scientific">Meganyctiphanes norvegica</name>
    <name type="common">Northern krill</name>
    <name type="synonym">Thysanopoda norvegica</name>
    <dbReference type="NCBI Taxonomy" id="48144"/>
    <lineage>
        <taxon>Eukaryota</taxon>
        <taxon>Metazoa</taxon>
        <taxon>Ecdysozoa</taxon>
        <taxon>Arthropoda</taxon>
        <taxon>Crustacea</taxon>
        <taxon>Multicrustacea</taxon>
        <taxon>Malacostraca</taxon>
        <taxon>Eumalacostraca</taxon>
        <taxon>Eucarida</taxon>
        <taxon>Euphausiacea</taxon>
        <taxon>Euphausiidae</taxon>
        <taxon>Meganyctiphanes</taxon>
    </lineage>
</organism>
<name>A0AAV2SMS3_MEGNR</name>
<evidence type="ECO:0000256" key="10">
    <source>
        <dbReference type="ARBA" id="ARBA00022842"/>
    </source>
</evidence>
<comment type="catalytic activity">
    <reaction evidence="1">
        <text>a myo-inositol phosphate + H2O = myo-inositol + phosphate</text>
        <dbReference type="Rhea" id="RHEA:24056"/>
        <dbReference type="ChEBI" id="CHEBI:15377"/>
        <dbReference type="ChEBI" id="CHEBI:17268"/>
        <dbReference type="ChEBI" id="CHEBI:43474"/>
        <dbReference type="ChEBI" id="CHEBI:84139"/>
        <dbReference type="EC" id="3.1.3.25"/>
    </reaction>
</comment>
<feature type="binding site" evidence="14">
    <location>
        <position position="81"/>
    </location>
    <ligand>
        <name>Mg(2+)</name>
        <dbReference type="ChEBI" id="CHEBI:18420"/>
        <label>1</label>
        <note>catalytic</note>
    </ligand>
</feature>
<feature type="non-terminal residue" evidence="15">
    <location>
        <position position="234"/>
    </location>
</feature>
<keyword evidence="11" id="KW-1133">Transmembrane helix</keyword>
<evidence type="ECO:0000256" key="13">
    <source>
        <dbReference type="ARBA" id="ARBA00042119"/>
    </source>
</evidence>
<evidence type="ECO:0000256" key="4">
    <source>
        <dbReference type="ARBA" id="ARBA00005152"/>
    </source>
</evidence>
<dbReference type="InterPro" id="IPR000760">
    <property type="entry name" value="Inositol_monophosphatase-like"/>
</dbReference>
<dbReference type="AlphaFoldDB" id="A0AAV2SMS3"/>
<evidence type="ECO:0000256" key="14">
    <source>
        <dbReference type="PIRSR" id="PIRSR600760-2"/>
    </source>
</evidence>
<dbReference type="EC" id="3.1.3.25" evidence="6"/>
<proteinExistence type="inferred from homology"/>
<keyword evidence="7" id="KW-0812">Transmembrane</keyword>
<dbReference type="PANTHER" id="PTHR43028">
    <property type="entry name" value="3'(2'),5'-BISPHOSPHATE NUCLEOTIDASE 1"/>
    <property type="match status" value="1"/>
</dbReference>
<evidence type="ECO:0000256" key="9">
    <source>
        <dbReference type="ARBA" id="ARBA00022801"/>
    </source>
</evidence>
<comment type="similarity">
    <text evidence="5">Belongs to the inositol monophosphatase superfamily.</text>
</comment>
<dbReference type="Gene3D" id="3.30.540.10">
    <property type="entry name" value="Fructose-1,6-Bisphosphatase, subunit A, domain 1"/>
    <property type="match status" value="1"/>
</dbReference>
<dbReference type="Pfam" id="PF00459">
    <property type="entry name" value="Inositol_P"/>
    <property type="match status" value="1"/>
</dbReference>
<comment type="cofactor">
    <cofactor evidence="2 14">
        <name>Mg(2+)</name>
        <dbReference type="ChEBI" id="CHEBI:18420"/>
    </cofactor>
</comment>
<keyword evidence="16" id="KW-1185">Reference proteome</keyword>
<feature type="binding site" evidence="14">
    <location>
        <position position="80"/>
    </location>
    <ligand>
        <name>Mg(2+)</name>
        <dbReference type="ChEBI" id="CHEBI:18420"/>
        <label>1</label>
        <note>catalytic</note>
    </ligand>
</feature>
<dbReference type="Gene3D" id="3.40.190.80">
    <property type="match status" value="1"/>
</dbReference>
<sequence>MIELYKHHETQYMIKMTDNAKVKIKHRTLSIAEKVISEEHDPAELDLNKITAAKINHVEVDGLADSMVSSEDIRIWIDPLDATQEYTENLLQYVTTMVCVAVKGEPIIGVIHKPFENFTAWAWAPDGASTADDIAHIIVSRSHTGQVEEVARHAFGEKTNIIKAGGAGFTRVLLIKCCINHYIEQEKYSLRNAILKALDGKMTTLDGNPIDYGNKEEYKNEGGVLATLFQQKMV</sequence>
<dbReference type="PANTHER" id="PTHR43028:SF4">
    <property type="entry name" value="INOSITOL MONOPHOSPHATASE 3"/>
    <property type="match status" value="1"/>
</dbReference>
<evidence type="ECO:0000256" key="8">
    <source>
        <dbReference type="ARBA" id="ARBA00022723"/>
    </source>
</evidence>
<comment type="caution">
    <text evidence="15">The sequence shown here is derived from an EMBL/GenBank/DDBJ whole genome shotgun (WGS) entry which is preliminary data.</text>
</comment>